<dbReference type="GO" id="GO:0005886">
    <property type="term" value="C:plasma membrane"/>
    <property type="evidence" value="ECO:0007669"/>
    <property type="project" value="TreeGrafter"/>
</dbReference>
<feature type="region of interest" description="Disordered" evidence="5">
    <location>
        <begin position="459"/>
        <end position="481"/>
    </location>
</feature>
<keyword evidence="2 6" id="KW-0812">Transmembrane</keyword>
<evidence type="ECO:0000313" key="8">
    <source>
        <dbReference type="Proteomes" id="UP000567179"/>
    </source>
</evidence>
<evidence type="ECO:0000256" key="3">
    <source>
        <dbReference type="ARBA" id="ARBA00022989"/>
    </source>
</evidence>
<feature type="compositionally biased region" description="Low complexity" evidence="5">
    <location>
        <begin position="459"/>
        <end position="468"/>
    </location>
</feature>
<feature type="transmembrane region" description="Helical" evidence="6">
    <location>
        <begin position="163"/>
        <end position="184"/>
    </location>
</feature>
<feature type="compositionally biased region" description="Polar residues" evidence="5">
    <location>
        <begin position="643"/>
        <end position="662"/>
    </location>
</feature>
<evidence type="ECO:0000313" key="7">
    <source>
        <dbReference type="EMBL" id="KAF5327176.1"/>
    </source>
</evidence>
<organism evidence="7 8">
    <name type="scientific">Psilocybe cf. subviscida</name>
    <dbReference type="NCBI Taxonomy" id="2480587"/>
    <lineage>
        <taxon>Eukaryota</taxon>
        <taxon>Fungi</taxon>
        <taxon>Dikarya</taxon>
        <taxon>Basidiomycota</taxon>
        <taxon>Agaricomycotina</taxon>
        <taxon>Agaricomycetes</taxon>
        <taxon>Agaricomycetidae</taxon>
        <taxon>Agaricales</taxon>
        <taxon>Agaricineae</taxon>
        <taxon>Strophariaceae</taxon>
        <taxon>Psilocybe</taxon>
    </lineage>
</organism>
<feature type="transmembrane region" description="Helical" evidence="6">
    <location>
        <begin position="290"/>
        <end position="311"/>
    </location>
</feature>
<sequence length="734" mass="79897">MVVTRRFSNCDIHPSSSHAKFNPSKTYVHLVCDCTLGLCSGLLSALLLSLFLVFVPTSSLGWFHCSVCWRDTHIFPTNGAGHRLHFLFRSLYVAGIMSQSQVTPVPITSSQLPGAIIVNVFALASAIAIVSVIFRVSWLAFRRHVIKSDVSEGRECVFFQTQLGNYAACLIIGMMFNSLSGVIGMQWLGQRRIAEGVTCQTQAFIMQIGNFSSGYFTIAIAVHTFNSLALKMRQSAIICRTTMSVGWFFTAVIGIVPLALRLPQGPVYGPDGLGCGIRDIYPKLQFSFHVLPILLASVLGAALYSLIFLVLRGTLKLRSGFKLTLDPNVRWNDSNGSGENYHRFVGRVAKSMLWYPVAYIALLLPYAITRLFMISGFAVSFPAIAFASACWYSLCVIDVLLLYNTFRVLGPAFDARSSVATRKLESFGAASSLEKLGPMALPGQQSDVERRIHQYRSQSSLGSSQMFSERSTAGHGAAMSQSGNPMGAAGVEDIANRDSGYSNATLVGRTITPMPNAKSEYMWDFEPRSQAPSPTSVHSKDIRPTHSQNSSIASAPGLPVPPRQARSPVLRKPIPEMVQTPAFAQDSDLPVSGQRLINQPSLEAFGRRNNASPLTVRSPNPAVPKSPSESIYSDGEGEEAPSEWSSKNLSSATRRHPSTGQPLLSPFRSNYPADEEIGIAPLPPVAAMDRSRSYTHAHRPSLSSSPPRRTHRPLPSITSRSSSVGGTGNNTQRF</sequence>
<evidence type="ECO:0008006" key="9">
    <source>
        <dbReference type="Google" id="ProtNLM"/>
    </source>
</evidence>
<comment type="caution">
    <text evidence="7">The sequence shown here is derived from an EMBL/GenBank/DDBJ whole genome shotgun (WGS) entry which is preliminary data.</text>
</comment>
<dbReference type="CDD" id="cd00637">
    <property type="entry name" value="7tm_classA_rhodopsin-like"/>
    <property type="match status" value="1"/>
</dbReference>
<feature type="transmembrane region" description="Helical" evidence="6">
    <location>
        <begin position="30"/>
        <end position="54"/>
    </location>
</feature>
<feature type="transmembrane region" description="Helical" evidence="6">
    <location>
        <begin position="204"/>
        <end position="225"/>
    </location>
</feature>
<evidence type="ECO:0000256" key="5">
    <source>
        <dbReference type="SAM" id="MobiDB-lite"/>
    </source>
</evidence>
<feature type="transmembrane region" description="Helical" evidence="6">
    <location>
        <begin position="379"/>
        <end position="403"/>
    </location>
</feature>
<dbReference type="AlphaFoldDB" id="A0A8H5F832"/>
<comment type="subcellular location">
    <subcellularLocation>
        <location evidence="1">Membrane</location>
        <topology evidence="1">Multi-pass membrane protein</topology>
    </subcellularLocation>
</comment>
<feature type="region of interest" description="Disordered" evidence="5">
    <location>
        <begin position="526"/>
        <end position="567"/>
    </location>
</feature>
<reference evidence="7 8" key="1">
    <citation type="journal article" date="2020" name="ISME J.">
        <title>Uncovering the hidden diversity of litter-decomposition mechanisms in mushroom-forming fungi.</title>
        <authorList>
            <person name="Floudas D."/>
            <person name="Bentzer J."/>
            <person name="Ahren D."/>
            <person name="Johansson T."/>
            <person name="Persson P."/>
            <person name="Tunlid A."/>
        </authorList>
    </citation>
    <scope>NUCLEOTIDE SEQUENCE [LARGE SCALE GENOMIC DNA]</scope>
    <source>
        <strain evidence="7 8">CBS 101986</strain>
    </source>
</reference>
<accession>A0A8H5F832</accession>
<dbReference type="GO" id="GO:0004930">
    <property type="term" value="F:G protein-coupled receptor activity"/>
    <property type="evidence" value="ECO:0007669"/>
    <property type="project" value="TreeGrafter"/>
</dbReference>
<feature type="compositionally biased region" description="Polar residues" evidence="5">
    <location>
        <begin position="609"/>
        <end position="618"/>
    </location>
</feature>
<feature type="transmembrane region" description="Helical" evidence="6">
    <location>
        <begin position="353"/>
        <end position="373"/>
    </location>
</feature>
<evidence type="ECO:0000256" key="1">
    <source>
        <dbReference type="ARBA" id="ARBA00004141"/>
    </source>
</evidence>
<dbReference type="Gene3D" id="1.20.1070.10">
    <property type="entry name" value="Rhodopsin 7-helix transmembrane proteins"/>
    <property type="match status" value="1"/>
</dbReference>
<dbReference type="SUPFAM" id="SSF81321">
    <property type="entry name" value="Family A G protein-coupled receptor-like"/>
    <property type="match status" value="1"/>
</dbReference>
<keyword evidence="3 6" id="KW-1133">Transmembrane helix</keyword>
<proteinExistence type="predicted"/>
<keyword evidence="8" id="KW-1185">Reference proteome</keyword>
<protein>
    <recommendedName>
        <fullName evidence="9">Glucose receptor Git3 N-terminal domain-containing protein</fullName>
    </recommendedName>
</protein>
<dbReference type="OrthoDB" id="100006at2759"/>
<dbReference type="Proteomes" id="UP000567179">
    <property type="component" value="Unassembled WGS sequence"/>
</dbReference>
<dbReference type="PANTHER" id="PTHR23112">
    <property type="entry name" value="G PROTEIN-COUPLED RECEPTOR 157-RELATED"/>
    <property type="match status" value="1"/>
</dbReference>
<dbReference type="PANTHER" id="PTHR23112:SF37">
    <property type="entry name" value="G PROTEIN-COUPLED RECEPTOR GPR1"/>
    <property type="match status" value="1"/>
</dbReference>
<gene>
    <name evidence="7" type="ORF">D9619_004396</name>
</gene>
<feature type="compositionally biased region" description="Polar residues" evidence="5">
    <location>
        <begin position="717"/>
        <end position="734"/>
    </location>
</feature>
<evidence type="ECO:0000256" key="6">
    <source>
        <dbReference type="SAM" id="Phobius"/>
    </source>
</evidence>
<name>A0A8H5F832_9AGAR</name>
<keyword evidence="4 6" id="KW-0472">Membrane</keyword>
<dbReference type="GO" id="GO:0007189">
    <property type="term" value="P:adenylate cyclase-activating G protein-coupled receptor signaling pathway"/>
    <property type="evidence" value="ECO:0007669"/>
    <property type="project" value="TreeGrafter"/>
</dbReference>
<feature type="region of interest" description="Disordered" evidence="5">
    <location>
        <begin position="601"/>
        <end position="734"/>
    </location>
</feature>
<evidence type="ECO:0000256" key="2">
    <source>
        <dbReference type="ARBA" id="ARBA00022692"/>
    </source>
</evidence>
<feature type="transmembrane region" description="Helical" evidence="6">
    <location>
        <begin position="116"/>
        <end position="142"/>
    </location>
</feature>
<feature type="transmembrane region" description="Helical" evidence="6">
    <location>
        <begin position="237"/>
        <end position="260"/>
    </location>
</feature>
<dbReference type="EMBL" id="JAACJJ010000014">
    <property type="protein sequence ID" value="KAF5327176.1"/>
    <property type="molecule type" value="Genomic_DNA"/>
</dbReference>
<evidence type="ECO:0000256" key="4">
    <source>
        <dbReference type="ARBA" id="ARBA00023136"/>
    </source>
</evidence>